<protein>
    <submittedName>
        <fullName evidence="1">Uncharacterized protein</fullName>
    </submittedName>
</protein>
<comment type="caution">
    <text evidence="1">The sequence shown here is derived from an EMBL/GenBank/DDBJ whole genome shotgun (WGS) entry which is preliminary data.</text>
</comment>
<accession>A0A935PZ70</accession>
<evidence type="ECO:0000313" key="1">
    <source>
        <dbReference type="EMBL" id="MBK7675043.1"/>
    </source>
</evidence>
<gene>
    <name evidence="1" type="ORF">IPJ27_09910</name>
</gene>
<proteinExistence type="predicted"/>
<name>A0A935PZ70_9PROT</name>
<dbReference type="EMBL" id="JADJMH010000006">
    <property type="protein sequence ID" value="MBK7675043.1"/>
    <property type="molecule type" value="Genomic_DNA"/>
</dbReference>
<dbReference type="Proteomes" id="UP000697998">
    <property type="component" value="Unassembled WGS sequence"/>
</dbReference>
<organism evidence="1 2">
    <name type="scientific">Candidatus Accumulibacter proximus</name>
    <dbReference type="NCBI Taxonomy" id="2954385"/>
    <lineage>
        <taxon>Bacteria</taxon>
        <taxon>Pseudomonadati</taxon>
        <taxon>Pseudomonadota</taxon>
        <taxon>Betaproteobacteria</taxon>
        <taxon>Candidatus Accumulibacter</taxon>
    </lineage>
</organism>
<dbReference type="AlphaFoldDB" id="A0A935PZ70"/>
<sequence>MAESHVVAALISKRAELAGLIEHQQKEMGRLANDLAHLDATLKLFSPEIDLRTIRCKAYRVRNRFFRPGECQRMVLDIFREAQGAALSSRQIGEALAARKGLEPTTVMIEQMRKNAIGVVHRLTRNGTLIPVGRDGLGITWAVA</sequence>
<evidence type="ECO:0000313" key="2">
    <source>
        <dbReference type="Proteomes" id="UP000697998"/>
    </source>
</evidence>
<reference evidence="1 2" key="1">
    <citation type="submission" date="2020-10" db="EMBL/GenBank/DDBJ databases">
        <title>Connecting structure to function with the recovery of over 1000 high-quality activated sludge metagenome-assembled genomes encoding full-length rRNA genes using long-read sequencing.</title>
        <authorList>
            <person name="Singleton C.M."/>
            <person name="Petriglieri F."/>
            <person name="Kristensen J.M."/>
            <person name="Kirkegaard R.H."/>
            <person name="Michaelsen T.Y."/>
            <person name="Andersen M.H."/>
            <person name="Karst S.M."/>
            <person name="Dueholm M.S."/>
            <person name="Nielsen P.H."/>
            <person name="Albertsen M."/>
        </authorList>
    </citation>
    <scope>NUCLEOTIDE SEQUENCE [LARGE SCALE GENOMIC DNA]</scope>
    <source>
        <strain evidence="1">EsbW_18-Q3-R4-48_BATAC.285</strain>
    </source>
</reference>